<feature type="domain" description="Type II/III secretion system secretin-like" evidence="13">
    <location>
        <begin position="447"/>
        <end position="609"/>
    </location>
</feature>
<evidence type="ECO:0000256" key="11">
    <source>
        <dbReference type="RuleBase" id="RU004004"/>
    </source>
</evidence>
<dbReference type="PANTHER" id="PTHR30332">
    <property type="entry name" value="PROBABLE GENERAL SECRETION PATHWAY PROTEIN D"/>
    <property type="match status" value="1"/>
</dbReference>
<evidence type="ECO:0000256" key="12">
    <source>
        <dbReference type="SAM" id="MobiDB-lite"/>
    </source>
</evidence>
<comment type="similarity">
    <text evidence="2 10">Belongs to the bacterial secretin family. T3SS SctC subfamily.</text>
</comment>
<evidence type="ECO:0000259" key="15">
    <source>
        <dbReference type="Pfam" id="PF21304"/>
    </source>
</evidence>
<evidence type="ECO:0000313" key="17">
    <source>
        <dbReference type="Proteomes" id="UP000574369"/>
    </source>
</evidence>
<evidence type="ECO:0000313" key="16">
    <source>
        <dbReference type="EMBL" id="MBB3193691.1"/>
    </source>
</evidence>
<dbReference type="NCBIfam" id="TIGR02516">
    <property type="entry name" value="type_III_yscC"/>
    <property type="match status" value="1"/>
</dbReference>
<feature type="region of interest" description="Disordered" evidence="12">
    <location>
        <begin position="316"/>
        <end position="351"/>
    </location>
</feature>
<evidence type="ECO:0000256" key="6">
    <source>
        <dbReference type="ARBA" id="ARBA00023010"/>
    </source>
</evidence>
<gene>
    <name evidence="10" type="primary">sctC</name>
    <name evidence="16" type="ORF">FHS28_001056</name>
</gene>
<feature type="region of interest" description="Disordered" evidence="12">
    <location>
        <begin position="30"/>
        <end position="87"/>
    </location>
</feature>
<evidence type="ECO:0000256" key="7">
    <source>
        <dbReference type="ARBA" id="ARBA00023026"/>
    </source>
</evidence>
<dbReference type="InterPro" id="IPR050810">
    <property type="entry name" value="Bact_Secretion_Sys_Channel"/>
</dbReference>
<evidence type="ECO:0000256" key="3">
    <source>
        <dbReference type="ARBA" id="ARBA00022448"/>
    </source>
</evidence>
<organism evidence="16 17">
    <name type="scientific">Roseateles terrae</name>
    <dbReference type="NCBI Taxonomy" id="431060"/>
    <lineage>
        <taxon>Bacteria</taxon>
        <taxon>Pseudomonadati</taxon>
        <taxon>Pseudomonadota</taxon>
        <taxon>Betaproteobacteria</taxon>
        <taxon>Burkholderiales</taxon>
        <taxon>Sphaerotilaceae</taxon>
        <taxon>Roseateles</taxon>
    </lineage>
</organism>
<feature type="compositionally biased region" description="Polar residues" evidence="12">
    <location>
        <begin position="667"/>
        <end position="680"/>
    </location>
</feature>
<keyword evidence="4 10" id="KW-0732">Signal</keyword>
<name>A0ABR6GNK5_9BURK</name>
<dbReference type="PROSITE" id="PS00875">
    <property type="entry name" value="T2SP_D"/>
    <property type="match status" value="1"/>
</dbReference>
<keyword evidence="8 10" id="KW-0472">Membrane</keyword>
<dbReference type="Pfam" id="PF21304">
    <property type="entry name" value="T3S_SPI-1_N0"/>
    <property type="match status" value="1"/>
</dbReference>
<comment type="subunit">
    <text evidence="10">The core secretion machinery of the T3SS is composed of approximately 20 different proteins, including cytoplasmic components, a base, an export apparatus and a needle. This subunit is part of the base, which anchors the injectisome in the bacterial cell envelope. Forms a stable homooligomeric complex.</text>
</comment>
<sequence precursor="true">MPGPSSLSFRRPHALTTALCGLSLGCALAAPQSPGSTSNPSSGSTQSSPSPLNQSSPAAASAAGTTATTGATSRTPAKVTKTARAPSRQWRSPRFVYKAEGKRVNEVLLDFAASQGLPAVVAEGIDGTVQASFDTTPEKFLESMNRAYGVIWYHDGTALYFYPASAVQSRLFRLKGFRREQVTDLLESLQLGDARFPLRFNAAESTLLVYGPPRHVELIAAAIESLDVGAMERNRKAVRVVPLRFASAGDRVFGQTRIRGVASILTSLYSPGNAVQGPDNEANSLVEVQPEKLRALQGVMGRDNRLADVMARKPGQVTAGQASTPGAGGKAPGSNRGLESPVDDDSPPVFQADEGTNAVIIHGRPQRMDEYVELIRRLDVQPVLVELEATIIDVSSDSIDSLGIDWSVRGSKGSFGVAQPPGASSGTFTLSTLWSNAGRELMARIDALSARGKARVIAKPKVLGVANRPAVMREKRVVTVRVAGNLEANLYQVEAGTLLQVTPQITSVPDNGGVSRRIKLSLYIEDGNFETDRVDNVPIVKRTEIMTEAHVGEGESLLIGGITTTSQSSQRDEVPVLGRVPVLGGLFRHTNEQAGQTERLFLISPRVIREPSLAPMDGAVGRTGGSGTATPSSTAAASSSSSSAPASTLASSPNGVTLPPVPARPAATSTPDSFLQGSGG</sequence>
<feature type="compositionally biased region" description="Low complexity" evidence="12">
    <location>
        <begin position="628"/>
        <end position="653"/>
    </location>
</feature>
<evidence type="ECO:0000259" key="13">
    <source>
        <dbReference type="Pfam" id="PF00263"/>
    </source>
</evidence>
<evidence type="ECO:0000256" key="2">
    <source>
        <dbReference type="ARBA" id="ARBA00007032"/>
    </source>
</evidence>
<evidence type="ECO:0000256" key="4">
    <source>
        <dbReference type="ARBA" id="ARBA00022729"/>
    </source>
</evidence>
<dbReference type="InterPro" id="IPR003522">
    <property type="entry name" value="T3SS_OM_pore_YscC"/>
</dbReference>
<protein>
    <recommendedName>
        <fullName evidence="10">Type 3 secretion system secretin</fullName>
        <shortName evidence="10">T3SS secretin</shortName>
    </recommendedName>
</protein>
<evidence type="ECO:0000256" key="8">
    <source>
        <dbReference type="ARBA" id="ARBA00023136"/>
    </source>
</evidence>
<dbReference type="HAMAP" id="MF_02219">
    <property type="entry name" value="Type_III_secretin"/>
    <property type="match status" value="1"/>
</dbReference>
<evidence type="ECO:0000259" key="14">
    <source>
        <dbReference type="Pfam" id="PF03958"/>
    </source>
</evidence>
<keyword evidence="7" id="KW-0843">Virulence</keyword>
<feature type="chain" id="PRO_5044944928" description="Type 3 secretion system secretin" evidence="10">
    <location>
        <begin position="30"/>
        <end position="680"/>
    </location>
</feature>
<dbReference type="RefSeq" id="WP_088448750.1">
    <property type="nucleotide sequence ID" value="NZ_JACHXO010000001.1"/>
</dbReference>
<dbReference type="InterPro" id="IPR049034">
    <property type="entry name" value="T3S_SPI-1_N0"/>
</dbReference>
<dbReference type="Gene3D" id="3.30.1370.120">
    <property type="match status" value="2"/>
</dbReference>
<dbReference type="InterPro" id="IPR005644">
    <property type="entry name" value="NolW-like"/>
</dbReference>
<feature type="compositionally biased region" description="Low complexity" evidence="12">
    <location>
        <begin position="30"/>
        <end position="77"/>
    </location>
</feature>
<keyword evidence="9 10" id="KW-0998">Cell outer membrane</keyword>
<keyword evidence="5 10" id="KW-0653">Protein transport</keyword>
<proteinExistence type="inferred from homology"/>
<feature type="region of interest" description="Disordered" evidence="12">
    <location>
        <begin position="614"/>
        <end position="680"/>
    </location>
</feature>
<feature type="domain" description="NolW-like" evidence="14">
    <location>
        <begin position="238"/>
        <end position="382"/>
    </location>
</feature>
<dbReference type="EMBL" id="JACHXO010000001">
    <property type="protein sequence ID" value="MBB3193691.1"/>
    <property type="molecule type" value="Genomic_DNA"/>
</dbReference>
<dbReference type="InterPro" id="IPR004845">
    <property type="entry name" value="T2SS_GspD_CS"/>
</dbReference>
<dbReference type="Gene3D" id="3.55.50.30">
    <property type="match status" value="1"/>
</dbReference>
<comment type="caution">
    <text evidence="16">The sequence shown here is derived from an EMBL/GenBank/DDBJ whole genome shotgun (WGS) entry which is preliminary data.</text>
</comment>
<accession>A0ABR6GNK5</accession>
<evidence type="ECO:0000256" key="5">
    <source>
        <dbReference type="ARBA" id="ARBA00022927"/>
    </source>
</evidence>
<dbReference type="InterPro" id="IPR004846">
    <property type="entry name" value="T2SS/T3SS_dom"/>
</dbReference>
<feature type="domain" description="SPI-1 type 3 secretion system secretin N0" evidence="15">
    <location>
        <begin position="98"/>
        <end position="162"/>
    </location>
</feature>
<reference evidence="16 17" key="1">
    <citation type="submission" date="2020-08" db="EMBL/GenBank/DDBJ databases">
        <title>Genomic Encyclopedia of Type Strains, Phase III (KMG-III): the genomes of soil and plant-associated and newly described type strains.</title>
        <authorList>
            <person name="Whitman W."/>
        </authorList>
    </citation>
    <scope>NUCLEOTIDE SEQUENCE [LARGE SCALE GENOMIC DNA]</scope>
    <source>
        <strain evidence="16 17">CECT 7247</strain>
    </source>
</reference>
<evidence type="ECO:0000256" key="9">
    <source>
        <dbReference type="ARBA" id="ARBA00023237"/>
    </source>
</evidence>
<dbReference type="InterPro" id="IPR038591">
    <property type="entry name" value="NolW-like_sf"/>
</dbReference>
<keyword evidence="6 10" id="KW-0811">Translocation</keyword>
<keyword evidence="3 10" id="KW-0813">Transport</keyword>
<comment type="function">
    <text evidence="10">Component of the type III secretion system (T3SS), also called injectisome, which is used to inject bacterial effector proteins into eukaryotic host cells. Forms a ring-shaped multimeric structure with an apparent central pore in the outer membrane.</text>
</comment>
<feature type="signal peptide" evidence="10">
    <location>
        <begin position="1"/>
        <end position="29"/>
    </location>
</feature>
<dbReference type="Pfam" id="PF00263">
    <property type="entry name" value="Secretin"/>
    <property type="match status" value="1"/>
</dbReference>
<dbReference type="Pfam" id="PF03958">
    <property type="entry name" value="Secretin_N"/>
    <property type="match status" value="1"/>
</dbReference>
<evidence type="ECO:0000256" key="10">
    <source>
        <dbReference type="HAMAP-Rule" id="MF_02219"/>
    </source>
</evidence>
<comment type="subcellular location">
    <subcellularLocation>
        <location evidence="1 10 11">Cell outer membrane</location>
    </subcellularLocation>
</comment>
<dbReference type="PANTHER" id="PTHR30332:SF5">
    <property type="entry name" value="SPI-1 TYPE 3 SECRETION SYSTEM SECRETIN"/>
    <property type="match status" value="1"/>
</dbReference>
<evidence type="ECO:0000256" key="1">
    <source>
        <dbReference type="ARBA" id="ARBA00004442"/>
    </source>
</evidence>
<dbReference type="Proteomes" id="UP000574369">
    <property type="component" value="Unassembled WGS sequence"/>
</dbReference>
<dbReference type="PRINTS" id="PR01337">
    <property type="entry name" value="TYPE3OMGPROT"/>
</dbReference>
<keyword evidence="17" id="KW-1185">Reference proteome</keyword>